<gene>
    <name evidence="2" type="ORF">KSX_01910</name>
</gene>
<keyword evidence="3" id="KW-1185">Reference proteome</keyword>
<reference evidence="2" key="1">
    <citation type="submission" date="2020-10" db="EMBL/GenBank/DDBJ databases">
        <title>Taxonomic study of unclassified bacteria belonging to the class Ktedonobacteria.</title>
        <authorList>
            <person name="Yabe S."/>
            <person name="Wang C.M."/>
            <person name="Zheng Y."/>
            <person name="Sakai Y."/>
            <person name="Cavaletti L."/>
            <person name="Monciardini P."/>
            <person name="Donadio S."/>
        </authorList>
    </citation>
    <scope>NUCLEOTIDE SEQUENCE</scope>
    <source>
        <strain evidence="2">SOSP1-1</strain>
    </source>
</reference>
<comment type="caution">
    <text evidence="2">The sequence shown here is derived from an EMBL/GenBank/DDBJ whole genome shotgun (WGS) entry which is preliminary data.</text>
</comment>
<accession>A0A8J3MPX0</accession>
<evidence type="ECO:0000313" key="3">
    <source>
        <dbReference type="Proteomes" id="UP000612362"/>
    </source>
</evidence>
<dbReference type="Pfam" id="PF00149">
    <property type="entry name" value="Metallophos"/>
    <property type="match status" value="1"/>
</dbReference>
<dbReference type="Gene3D" id="3.60.21.10">
    <property type="match status" value="1"/>
</dbReference>
<name>A0A8J3MPX0_9CHLR</name>
<dbReference type="RefSeq" id="WP_220191623.1">
    <property type="nucleotide sequence ID" value="NZ_BNJF01000001.1"/>
</dbReference>
<dbReference type="AlphaFoldDB" id="A0A8J3MPX0"/>
<dbReference type="GO" id="GO:0016787">
    <property type="term" value="F:hydrolase activity"/>
    <property type="evidence" value="ECO:0007669"/>
    <property type="project" value="InterPro"/>
</dbReference>
<organism evidence="2 3">
    <name type="scientific">Ktedonospora formicarum</name>
    <dbReference type="NCBI Taxonomy" id="2778364"/>
    <lineage>
        <taxon>Bacteria</taxon>
        <taxon>Bacillati</taxon>
        <taxon>Chloroflexota</taxon>
        <taxon>Ktedonobacteria</taxon>
        <taxon>Ktedonobacterales</taxon>
        <taxon>Ktedonobacteraceae</taxon>
        <taxon>Ktedonospora</taxon>
    </lineage>
</organism>
<sequence length="154" mass="17874">MIFVRGNHEDHLWLDELEQQSEEPIIPIDAYKRVYHLKTGQPWIFQKGNEQVTILGIGRIAAPTGEENLRQGKYLQEYEVERLYQLPQQPLNILLTHDARPDFVLLERGVKSKGSTGMEEIKDILDSYRPPYHFFGHYGGPPRCAPIAMAERFQ</sequence>
<evidence type="ECO:0000313" key="2">
    <source>
        <dbReference type="EMBL" id="GHO42028.1"/>
    </source>
</evidence>
<dbReference type="EMBL" id="BNJF01000001">
    <property type="protein sequence ID" value="GHO42028.1"/>
    <property type="molecule type" value="Genomic_DNA"/>
</dbReference>
<feature type="domain" description="Calcineurin-like phosphoesterase" evidence="1">
    <location>
        <begin position="2"/>
        <end position="137"/>
    </location>
</feature>
<dbReference type="SUPFAM" id="SSF56300">
    <property type="entry name" value="Metallo-dependent phosphatases"/>
    <property type="match status" value="1"/>
</dbReference>
<dbReference type="Proteomes" id="UP000612362">
    <property type="component" value="Unassembled WGS sequence"/>
</dbReference>
<dbReference type="InterPro" id="IPR004843">
    <property type="entry name" value="Calcineurin-like_PHP"/>
</dbReference>
<evidence type="ECO:0000259" key="1">
    <source>
        <dbReference type="Pfam" id="PF00149"/>
    </source>
</evidence>
<protein>
    <recommendedName>
        <fullName evidence="1">Calcineurin-like phosphoesterase domain-containing protein</fullName>
    </recommendedName>
</protein>
<proteinExistence type="predicted"/>
<dbReference type="InterPro" id="IPR029052">
    <property type="entry name" value="Metallo-depent_PP-like"/>
</dbReference>